<feature type="transmembrane region" description="Helical" evidence="3">
    <location>
        <begin position="585"/>
        <end position="602"/>
    </location>
</feature>
<comment type="caution">
    <text evidence="5">The sequence shown here is derived from an EMBL/GenBank/DDBJ whole genome shotgun (WGS) entry which is preliminary data.</text>
</comment>
<keyword evidence="3" id="KW-1133">Transmembrane helix</keyword>
<dbReference type="Proteomes" id="UP000225706">
    <property type="component" value="Unassembled WGS sequence"/>
</dbReference>
<dbReference type="InterPro" id="IPR053958">
    <property type="entry name" value="HMGCR/SNAP/NPC1-like_SSD"/>
</dbReference>
<evidence type="ECO:0000256" key="2">
    <source>
        <dbReference type="SAM" id="MobiDB-lite"/>
    </source>
</evidence>
<feature type="transmembrane region" description="Helical" evidence="3">
    <location>
        <begin position="608"/>
        <end position="628"/>
    </location>
</feature>
<name>A0A2B4SY33_STYPI</name>
<feature type="transmembrane region" description="Helical" evidence="3">
    <location>
        <begin position="710"/>
        <end position="731"/>
    </location>
</feature>
<feature type="compositionally biased region" description="Polar residues" evidence="2">
    <location>
        <begin position="758"/>
        <end position="775"/>
    </location>
</feature>
<dbReference type="InterPro" id="IPR000731">
    <property type="entry name" value="SSD"/>
</dbReference>
<organism evidence="5 6">
    <name type="scientific">Stylophora pistillata</name>
    <name type="common">Smooth cauliflower coral</name>
    <dbReference type="NCBI Taxonomy" id="50429"/>
    <lineage>
        <taxon>Eukaryota</taxon>
        <taxon>Metazoa</taxon>
        <taxon>Cnidaria</taxon>
        <taxon>Anthozoa</taxon>
        <taxon>Hexacorallia</taxon>
        <taxon>Scleractinia</taxon>
        <taxon>Astrocoeniina</taxon>
        <taxon>Pocilloporidae</taxon>
        <taxon>Stylophora</taxon>
    </lineage>
</organism>
<evidence type="ECO:0000313" key="6">
    <source>
        <dbReference type="Proteomes" id="UP000225706"/>
    </source>
</evidence>
<dbReference type="SUPFAM" id="SSF82866">
    <property type="entry name" value="Multidrug efflux transporter AcrB transmembrane domain"/>
    <property type="match status" value="1"/>
</dbReference>
<reference evidence="6" key="1">
    <citation type="journal article" date="2017" name="bioRxiv">
        <title>Comparative analysis of the genomes of Stylophora pistillata and Acropora digitifera provides evidence for extensive differences between species of corals.</title>
        <authorList>
            <person name="Voolstra C.R."/>
            <person name="Li Y."/>
            <person name="Liew Y.J."/>
            <person name="Baumgarten S."/>
            <person name="Zoccola D."/>
            <person name="Flot J.-F."/>
            <person name="Tambutte S."/>
            <person name="Allemand D."/>
            <person name="Aranda M."/>
        </authorList>
    </citation>
    <scope>NUCLEOTIDE SEQUENCE [LARGE SCALE GENOMIC DNA]</scope>
</reference>
<sequence length="843" mass="94806">MDSRSAEINCGALDEKLNADDGLVVHNRCCFPRRFNPCSFWSSVCSWYLRRLERFFGWFGAGIAKHPLITIQICLVFVSVCSVGFIWFEAENRTVKLFIPQTSKAIDDLEAAERYFRVNFREEIVLLVASPGHPNVLSPECLRQAFQAHNAVIELESYSDFCVTLSGNQSKSPEDCVMINPLEFVQFNETLLLDKDIKQVQHELSRAYNNTSLIMRNGRPFWFNFNRMFGNATRKRGIVTGAKALQMVYLVRDPSDDDMNEKVLNWEKSFIDKVSSLRDDLSCYEVHFSSERSLDDAIAESTGYFCIYAALTVTLSFLLIVTCLVAIMSYDVRRIKSGRRDCLPFCLVPKPKEGKPAWDEPIKQTSNRAMEYWAKFLTLPETKVIVLLFSMSLLAAGIYGVTQVNETFDRRILAKDESYLKRFLTAQEQHFEVSLGVSIVETGSVDYEMYSTQKHIRALTNIVTENKHFRNLSLSWMDTFSRYAKSVKKNITGPQFLPELTTFLRIPEYSYFSQDLKLSDDGTRIEASRIMGFLKNSGSSTFQKDAMTSIRKDVTEKSKLDAFPIARSFIFFEQYAITSRETMRNLIIAALAVLIVTSPFLVDFTVTLLVVLNFAALICELFGLMVIWDVSLNSVSMINLVMAVGFAVDYSAHVAHAYITSNEETANKRVVEALSTIGASVFMGGLSTFLGMVVLAFASSEIFRIFFRMFLGIVVLGLLHGLCILPVYLSLLCWRPTVVRPPAVRDTGLDMGSKVPGTDSNGAKTSPKLSSVNGTNQCGLPMSVSLKPPQEKTEPLDNANLANQKFENETVNAQHEKRDAIEIGIQNIGADAEGDDSEMKITI</sequence>
<feature type="domain" description="SSD" evidence="4">
    <location>
        <begin position="305"/>
        <end position="330"/>
    </location>
</feature>
<dbReference type="PANTHER" id="PTHR10796">
    <property type="entry name" value="PATCHED-RELATED"/>
    <property type="match status" value="1"/>
</dbReference>
<dbReference type="AlphaFoldDB" id="A0A2B4SY33"/>
<dbReference type="EMBL" id="LSMT01000006">
    <property type="protein sequence ID" value="PFX34089.1"/>
    <property type="molecule type" value="Genomic_DNA"/>
</dbReference>
<protein>
    <submittedName>
        <fullName evidence="5">Patched domain-containing protein 3</fullName>
    </submittedName>
</protein>
<feature type="domain" description="SSD" evidence="4">
    <location>
        <begin position="588"/>
        <end position="731"/>
    </location>
</feature>
<comment type="similarity">
    <text evidence="1">Belongs to the patched family.</text>
</comment>
<evidence type="ECO:0000256" key="1">
    <source>
        <dbReference type="ARBA" id="ARBA00005585"/>
    </source>
</evidence>
<feature type="transmembrane region" description="Helical" evidence="3">
    <location>
        <begin position="305"/>
        <end position="330"/>
    </location>
</feature>
<evidence type="ECO:0000313" key="5">
    <source>
        <dbReference type="EMBL" id="PFX34089.1"/>
    </source>
</evidence>
<dbReference type="PROSITE" id="PS50156">
    <property type="entry name" value="SSD"/>
    <property type="match status" value="2"/>
</dbReference>
<accession>A0A2B4SY33</accession>
<evidence type="ECO:0000256" key="3">
    <source>
        <dbReference type="SAM" id="Phobius"/>
    </source>
</evidence>
<evidence type="ECO:0000259" key="4">
    <source>
        <dbReference type="PROSITE" id="PS50156"/>
    </source>
</evidence>
<feature type="transmembrane region" description="Helical" evidence="3">
    <location>
        <begin position="640"/>
        <end position="659"/>
    </location>
</feature>
<dbReference type="Pfam" id="PF12349">
    <property type="entry name" value="Sterol-sensing"/>
    <property type="match status" value="1"/>
</dbReference>
<dbReference type="GO" id="GO:0016020">
    <property type="term" value="C:membrane"/>
    <property type="evidence" value="ECO:0007669"/>
    <property type="project" value="TreeGrafter"/>
</dbReference>
<feature type="transmembrane region" description="Helical" evidence="3">
    <location>
        <begin position="384"/>
        <end position="402"/>
    </location>
</feature>
<feature type="transmembrane region" description="Helical" evidence="3">
    <location>
        <begin position="679"/>
        <end position="698"/>
    </location>
</feature>
<feature type="transmembrane region" description="Helical" evidence="3">
    <location>
        <begin position="68"/>
        <end position="88"/>
    </location>
</feature>
<dbReference type="InterPro" id="IPR051697">
    <property type="entry name" value="Patched_domain-protein"/>
</dbReference>
<keyword evidence="3" id="KW-0812">Transmembrane</keyword>
<dbReference type="OrthoDB" id="6510177at2759"/>
<dbReference type="Gene3D" id="1.20.1640.10">
    <property type="entry name" value="Multidrug efflux transporter AcrB transmembrane domain"/>
    <property type="match status" value="1"/>
</dbReference>
<gene>
    <name evidence="5" type="primary">Ptchd3</name>
    <name evidence="5" type="ORF">AWC38_SpisGene1030</name>
</gene>
<feature type="region of interest" description="Disordered" evidence="2">
    <location>
        <begin position="749"/>
        <end position="775"/>
    </location>
</feature>
<keyword evidence="6" id="KW-1185">Reference proteome</keyword>
<proteinExistence type="inferred from homology"/>
<keyword evidence="3" id="KW-0472">Membrane</keyword>
<dbReference type="PANTHER" id="PTHR10796:SF92">
    <property type="entry name" value="PATCHED-RELATED, ISOFORM A"/>
    <property type="match status" value="1"/>
</dbReference>